<feature type="domain" description="HTH cro/C1-type" evidence="1">
    <location>
        <begin position="14"/>
        <end position="67"/>
    </location>
</feature>
<dbReference type="PROSITE" id="PS50943">
    <property type="entry name" value="HTH_CROC1"/>
    <property type="match status" value="1"/>
</dbReference>
<dbReference type="GO" id="GO:0003677">
    <property type="term" value="F:DNA binding"/>
    <property type="evidence" value="ECO:0007669"/>
    <property type="project" value="InterPro"/>
</dbReference>
<dbReference type="Pfam" id="PF12844">
    <property type="entry name" value="HTH_19"/>
    <property type="match status" value="1"/>
</dbReference>
<dbReference type="OrthoDB" id="1796720at2"/>
<dbReference type="InterPro" id="IPR010982">
    <property type="entry name" value="Lambda_DNA-bd_dom_sf"/>
</dbReference>
<dbReference type="SMART" id="SM00530">
    <property type="entry name" value="HTH_XRE"/>
    <property type="match status" value="1"/>
</dbReference>
<proteinExistence type="predicted"/>
<comment type="caution">
    <text evidence="2">The sequence shown here is derived from an EMBL/GenBank/DDBJ whole genome shotgun (WGS) entry which is preliminary data.</text>
</comment>
<evidence type="ECO:0000313" key="2">
    <source>
        <dbReference type="EMBL" id="RTQ96112.1"/>
    </source>
</evidence>
<dbReference type="SUPFAM" id="SSF47413">
    <property type="entry name" value="lambda repressor-like DNA-binding domains"/>
    <property type="match status" value="1"/>
</dbReference>
<dbReference type="EMBL" id="RXNR01000003">
    <property type="protein sequence ID" value="RTQ96112.1"/>
    <property type="molecule type" value="Genomic_DNA"/>
</dbReference>
<evidence type="ECO:0000259" key="1">
    <source>
        <dbReference type="PROSITE" id="PS50943"/>
    </source>
</evidence>
<dbReference type="RefSeq" id="WP_126292585.1">
    <property type="nucleotide sequence ID" value="NZ_CP155468.1"/>
</dbReference>
<dbReference type="InterPro" id="IPR001387">
    <property type="entry name" value="Cro/C1-type_HTH"/>
</dbReference>
<protein>
    <submittedName>
        <fullName evidence="2">Helix-turn-helix domain-containing protein</fullName>
    </submittedName>
</protein>
<sequence>MDKDLIIQITSENLKEIRTENQYTQEKMAEILGITKKMLVHIEKGKTLSNWTTAIAICALFRDSPTLHKQMGADPMEMIELSIYDVDIKPMNKTMGGVIWWKSVKKHRGFKLQQHTLTKHYRILDDENYRVISTFDQKVAKEKWLDIVRKYK</sequence>
<dbReference type="Proteomes" id="UP000276349">
    <property type="component" value="Unassembled WGS sequence"/>
</dbReference>
<dbReference type="Gene3D" id="1.10.260.40">
    <property type="entry name" value="lambda repressor-like DNA-binding domains"/>
    <property type="match status" value="1"/>
</dbReference>
<accession>A0A431UX44</accession>
<reference evidence="2 3" key="1">
    <citation type="submission" date="2018-12" db="EMBL/GenBank/DDBJ databases">
        <authorList>
            <person name="Yu L."/>
        </authorList>
    </citation>
    <scope>NUCLEOTIDE SEQUENCE [LARGE SCALE GENOMIC DNA]</scope>
    <source>
        <strain evidence="2 3">S5H2222</strain>
    </source>
</reference>
<name>A0A431UX44_9BACI</name>
<dbReference type="AlphaFoldDB" id="A0A431UX44"/>
<gene>
    <name evidence="2" type="ORF">EKG35_01720</name>
</gene>
<keyword evidence="3" id="KW-1185">Reference proteome</keyword>
<organism evidence="2 3">
    <name type="scientific">Lysinibacillus telephonicus</name>
    <dbReference type="NCBI Taxonomy" id="1714840"/>
    <lineage>
        <taxon>Bacteria</taxon>
        <taxon>Bacillati</taxon>
        <taxon>Bacillota</taxon>
        <taxon>Bacilli</taxon>
        <taxon>Bacillales</taxon>
        <taxon>Bacillaceae</taxon>
        <taxon>Lysinibacillus</taxon>
    </lineage>
</organism>
<evidence type="ECO:0000313" key="3">
    <source>
        <dbReference type="Proteomes" id="UP000276349"/>
    </source>
</evidence>
<dbReference type="CDD" id="cd00093">
    <property type="entry name" value="HTH_XRE"/>
    <property type="match status" value="1"/>
</dbReference>